<dbReference type="Proteomes" id="UP000651977">
    <property type="component" value="Unassembled WGS sequence"/>
</dbReference>
<comment type="subcellular location">
    <subcellularLocation>
        <location evidence="2">Cytoplasm</location>
    </subcellularLocation>
</comment>
<gene>
    <name evidence="2 3" type="primary">cutC</name>
    <name evidence="3" type="ORF">GCM10007414_02040</name>
</gene>
<dbReference type="PANTHER" id="PTHR12598:SF0">
    <property type="entry name" value="COPPER HOMEOSTASIS PROTEIN CUTC HOMOLOG"/>
    <property type="match status" value="1"/>
</dbReference>
<sequence>MPSSRHINTSLEICCYSIADIEAAIAGGADRVEFCAGQNDGGTSPSYGALKQASDYLRDIEIVVMARPRGGDFCYDQHELKQMLHDIDLIKNLGFNGVVLGALNHDASINIAACQQLVAAAEELTVTFHRAFDCVADPYRSALQLAELGIQRILSSGQQNSAEQGASLLQQLQQDSPQLQWLVAGGVRPHNIKALQQQGFKHFHSAAAKPLASLFDSRYSLAMASKGEADSELQRSQVCQQQVWQMSQALRVEPC</sequence>
<proteinExistence type="inferred from homology"/>
<dbReference type="SUPFAM" id="SSF110395">
    <property type="entry name" value="CutC-like"/>
    <property type="match status" value="1"/>
</dbReference>
<keyword evidence="4" id="KW-1185">Reference proteome</keyword>
<evidence type="ECO:0000313" key="4">
    <source>
        <dbReference type="Proteomes" id="UP000651977"/>
    </source>
</evidence>
<accession>A0ABQ1HXX0</accession>
<evidence type="ECO:0000313" key="3">
    <source>
        <dbReference type="EMBL" id="GGA92990.1"/>
    </source>
</evidence>
<comment type="caution">
    <text evidence="3">The sequence shown here is derived from an EMBL/GenBank/DDBJ whole genome shotgun (WGS) entry which is preliminary data.</text>
</comment>
<dbReference type="EMBL" id="BMDY01000001">
    <property type="protein sequence ID" value="GGA92990.1"/>
    <property type="molecule type" value="Genomic_DNA"/>
</dbReference>
<dbReference type="InterPro" id="IPR036822">
    <property type="entry name" value="CutC-like_dom_sf"/>
</dbReference>
<dbReference type="RefSeq" id="WP_055731814.1">
    <property type="nucleotide sequence ID" value="NZ_BMDY01000001.1"/>
</dbReference>
<dbReference type="PANTHER" id="PTHR12598">
    <property type="entry name" value="COPPER HOMEOSTASIS PROTEIN CUTC"/>
    <property type="match status" value="1"/>
</dbReference>
<dbReference type="Pfam" id="PF03932">
    <property type="entry name" value="CutC"/>
    <property type="match status" value="1"/>
</dbReference>
<comment type="caution">
    <text evidence="2">Once thought to be involved in copper homeostasis, experiments in E.coli have shown this is not the case.</text>
</comment>
<evidence type="ECO:0000256" key="2">
    <source>
        <dbReference type="HAMAP-Rule" id="MF_00795"/>
    </source>
</evidence>
<organism evidence="3 4">
    <name type="scientific">Agarivorans gilvus</name>
    <dbReference type="NCBI Taxonomy" id="680279"/>
    <lineage>
        <taxon>Bacteria</taxon>
        <taxon>Pseudomonadati</taxon>
        <taxon>Pseudomonadota</taxon>
        <taxon>Gammaproteobacteria</taxon>
        <taxon>Alteromonadales</taxon>
        <taxon>Alteromonadaceae</taxon>
        <taxon>Agarivorans</taxon>
    </lineage>
</organism>
<protein>
    <recommendedName>
        <fullName evidence="2">PF03932 family protein CutC</fullName>
    </recommendedName>
</protein>
<evidence type="ECO:0000256" key="1">
    <source>
        <dbReference type="ARBA" id="ARBA00007768"/>
    </source>
</evidence>
<name>A0ABQ1HXX0_9ALTE</name>
<reference evidence="4" key="1">
    <citation type="journal article" date="2019" name="Int. J. Syst. Evol. Microbiol.">
        <title>The Global Catalogue of Microorganisms (GCM) 10K type strain sequencing project: providing services to taxonomists for standard genome sequencing and annotation.</title>
        <authorList>
            <consortium name="The Broad Institute Genomics Platform"/>
            <consortium name="The Broad Institute Genome Sequencing Center for Infectious Disease"/>
            <person name="Wu L."/>
            <person name="Ma J."/>
        </authorList>
    </citation>
    <scope>NUCLEOTIDE SEQUENCE [LARGE SCALE GENOMIC DNA]</scope>
    <source>
        <strain evidence="4">CGMCC 1.10131</strain>
    </source>
</reference>
<dbReference type="HAMAP" id="MF_00795">
    <property type="entry name" value="CutC"/>
    <property type="match status" value="1"/>
</dbReference>
<dbReference type="Gene3D" id="3.20.20.380">
    <property type="entry name" value="Copper homeostasis (CutC) domain"/>
    <property type="match status" value="1"/>
</dbReference>
<comment type="similarity">
    <text evidence="1 2">Belongs to the CutC family.</text>
</comment>
<keyword evidence="2" id="KW-0963">Cytoplasm</keyword>
<dbReference type="InterPro" id="IPR005627">
    <property type="entry name" value="CutC-like"/>
</dbReference>